<feature type="domain" description="3-dehydroquinate synthase C-terminal" evidence="11">
    <location>
        <begin position="175"/>
        <end position="319"/>
    </location>
</feature>
<dbReference type="Gene3D" id="1.20.1090.10">
    <property type="entry name" value="Dehydroquinate synthase-like - alpha domain"/>
    <property type="match status" value="1"/>
</dbReference>
<keyword evidence="9" id="KW-0547">Nucleotide-binding</keyword>
<comment type="subcellular location">
    <subcellularLocation>
        <location evidence="9">Cytoplasm</location>
    </subcellularLocation>
</comment>
<dbReference type="PANTHER" id="PTHR43622">
    <property type="entry name" value="3-DEHYDROQUINATE SYNTHASE"/>
    <property type="match status" value="1"/>
</dbReference>
<dbReference type="InterPro" id="IPR016037">
    <property type="entry name" value="DHQ_synth_AroB"/>
</dbReference>
<keyword evidence="13" id="KW-1185">Reference proteome</keyword>
<feature type="domain" description="3-dehydroquinate synthase N-terminal" evidence="10">
    <location>
        <begin position="61"/>
        <end position="173"/>
    </location>
</feature>
<dbReference type="PANTHER" id="PTHR43622:SF7">
    <property type="entry name" value="3-DEHYDROQUINATE SYNTHASE, CHLOROPLASTIC"/>
    <property type="match status" value="1"/>
</dbReference>
<name>A0ABV6C3T2_9ACTN</name>
<evidence type="ECO:0000256" key="5">
    <source>
        <dbReference type="ARBA" id="ARBA00022605"/>
    </source>
</evidence>
<dbReference type="RefSeq" id="WP_377789894.1">
    <property type="nucleotide sequence ID" value="NZ_JBHLYQ010000091.1"/>
</dbReference>
<keyword evidence="8 9" id="KW-0456">Lyase</keyword>
<evidence type="ECO:0000256" key="3">
    <source>
        <dbReference type="ARBA" id="ARBA00004661"/>
    </source>
</evidence>
<feature type="binding site" evidence="9">
    <location>
        <position position="178"/>
    </location>
    <ligand>
        <name>Zn(2+)</name>
        <dbReference type="ChEBI" id="CHEBI:29105"/>
    </ligand>
</feature>
<feature type="binding site" evidence="9">
    <location>
        <position position="238"/>
    </location>
    <ligand>
        <name>Zn(2+)</name>
        <dbReference type="ChEBI" id="CHEBI:29105"/>
    </ligand>
</feature>
<evidence type="ECO:0000256" key="6">
    <source>
        <dbReference type="ARBA" id="ARBA00023027"/>
    </source>
</evidence>
<dbReference type="InterPro" id="IPR050071">
    <property type="entry name" value="Dehydroquinate_synthase"/>
</dbReference>
<dbReference type="Pfam" id="PF01761">
    <property type="entry name" value="DHQ_synthase"/>
    <property type="match status" value="1"/>
</dbReference>
<protein>
    <recommendedName>
        <fullName evidence="4 9">3-dehydroquinate synthase</fullName>
        <shortName evidence="9">DHQS</shortName>
        <ecNumber evidence="4 9">4.2.3.4</ecNumber>
    </recommendedName>
</protein>
<evidence type="ECO:0000256" key="7">
    <source>
        <dbReference type="ARBA" id="ARBA00023141"/>
    </source>
</evidence>
<comment type="cofactor">
    <cofactor evidence="2 9">
        <name>NAD(+)</name>
        <dbReference type="ChEBI" id="CHEBI:57540"/>
    </cofactor>
</comment>
<comment type="caution">
    <text evidence="9">Lacks conserved residue(s) required for the propagation of feature annotation.</text>
</comment>
<comment type="pathway">
    <text evidence="3 9">Metabolic intermediate biosynthesis; chorismate biosynthesis; chorismate from D-erythrose 4-phosphate and phosphoenolpyruvate: step 2/7.</text>
</comment>
<dbReference type="GO" id="GO:0003856">
    <property type="term" value="F:3-dehydroquinate synthase activity"/>
    <property type="evidence" value="ECO:0007669"/>
    <property type="project" value="UniProtKB-EC"/>
</dbReference>
<dbReference type="CDD" id="cd08195">
    <property type="entry name" value="DHQS"/>
    <property type="match status" value="1"/>
</dbReference>
<evidence type="ECO:0000256" key="4">
    <source>
        <dbReference type="ARBA" id="ARBA00013031"/>
    </source>
</evidence>
<keyword evidence="6 9" id="KW-0520">NAD</keyword>
<evidence type="ECO:0000256" key="9">
    <source>
        <dbReference type="HAMAP-Rule" id="MF_00110"/>
    </source>
</evidence>
<evidence type="ECO:0000259" key="10">
    <source>
        <dbReference type="Pfam" id="PF01761"/>
    </source>
</evidence>
<feature type="binding site" evidence="9">
    <location>
        <begin position="123"/>
        <end position="124"/>
    </location>
    <ligand>
        <name>NAD(+)</name>
        <dbReference type="ChEBI" id="CHEBI:57540"/>
    </ligand>
</feature>
<feature type="binding site" evidence="9">
    <location>
        <begin position="65"/>
        <end position="70"/>
    </location>
    <ligand>
        <name>NAD(+)</name>
        <dbReference type="ChEBI" id="CHEBI:57540"/>
    </ligand>
</feature>
<feature type="binding site" evidence="9">
    <location>
        <position position="136"/>
    </location>
    <ligand>
        <name>NAD(+)</name>
        <dbReference type="ChEBI" id="CHEBI:57540"/>
    </ligand>
</feature>
<evidence type="ECO:0000313" key="12">
    <source>
        <dbReference type="EMBL" id="MFC0082342.1"/>
    </source>
</evidence>
<comment type="caution">
    <text evidence="12">The sequence shown here is derived from an EMBL/GenBank/DDBJ whole genome shotgun (WGS) entry which is preliminary data.</text>
</comment>
<organism evidence="12 13">
    <name type="scientific">Aciditerrimonas ferrireducens</name>
    <dbReference type="NCBI Taxonomy" id="667306"/>
    <lineage>
        <taxon>Bacteria</taxon>
        <taxon>Bacillati</taxon>
        <taxon>Actinomycetota</taxon>
        <taxon>Acidimicrobiia</taxon>
        <taxon>Acidimicrobiales</taxon>
        <taxon>Acidimicrobiaceae</taxon>
        <taxon>Aciditerrimonas</taxon>
    </lineage>
</organism>
<feature type="binding site" evidence="9">
    <location>
        <position position="258"/>
    </location>
    <ligand>
        <name>Zn(2+)</name>
        <dbReference type="ChEBI" id="CHEBI:29105"/>
    </ligand>
</feature>
<proteinExistence type="inferred from homology"/>
<keyword evidence="9" id="KW-0170">Cobalt</keyword>
<accession>A0ABV6C3T2</accession>
<keyword evidence="5 9" id="KW-0028">Amino-acid biosynthesis</keyword>
<comment type="function">
    <text evidence="9">Catalyzes the conversion of 3-deoxy-D-arabino-heptulosonate 7-phosphate (DAHP) to dehydroquinate (DHQ).</text>
</comment>
<evidence type="ECO:0000256" key="1">
    <source>
        <dbReference type="ARBA" id="ARBA00001393"/>
    </source>
</evidence>
<comment type="similarity">
    <text evidence="9">Belongs to the sugar phosphate cyclases superfamily. Dehydroquinate synthase family.</text>
</comment>
<dbReference type="EMBL" id="JBHLYQ010000091">
    <property type="protein sequence ID" value="MFC0082342.1"/>
    <property type="molecule type" value="Genomic_DNA"/>
</dbReference>
<keyword evidence="9" id="KW-0479">Metal-binding</keyword>
<evidence type="ECO:0000313" key="13">
    <source>
        <dbReference type="Proteomes" id="UP001589788"/>
    </source>
</evidence>
<dbReference type="SUPFAM" id="SSF56796">
    <property type="entry name" value="Dehydroquinate synthase-like"/>
    <property type="match status" value="1"/>
</dbReference>
<dbReference type="EC" id="4.2.3.4" evidence="4 9"/>
<gene>
    <name evidence="9" type="primary">aroB</name>
    <name evidence="12" type="ORF">ACFFRE_09325</name>
</gene>
<dbReference type="InterPro" id="IPR030960">
    <property type="entry name" value="DHQS/DOIS_N"/>
</dbReference>
<feature type="binding site" evidence="9">
    <location>
        <begin position="99"/>
        <end position="103"/>
    </location>
    <ligand>
        <name>NAD(+)</name>
        <dbReference type="ChEBI" id="CHEBI:57540"/>
    </ligand>
</feature>
<reference evidence="12 13" key="1">
    <citation type="submission" date="2024-09" db="EMBL/GenBank/DDBJ databases">
        <authorList>
            <person name="Sun Q."/>
            <person name="Mori K."/>
        </authorList>
    </citation>
    <scope>NUCLEOTIDE SEQUENCE [LARGE SCALE GENOMIC DNA]</scope>
    <source>
        <strain evidence="12 13">JCM 15389</strain>
    </source>
</reference>
<comment type="catalytic activity">
    <reaction evidence="1 9">
        <text>7-phospho-2-dehydro-3-deoxy-D-arabino-heptonate = 3-dehydroquinate + phosphate</text>
        <dbReference type="Rhea" id="RHEA:21968"/>
        <dbReference type="ChEBI" id="CHEBI:32364"/>
        <dbReference type="ChEBI" id="CHEBI:43474"/>
        <dbReference type="ChEBI" id="CHEBI:58394"/>
        <dbReference type="EC" id="4.2.3.4"/>
    </reaction>
</comment>
<dbReference type="Pfam" id="PF24621">
    <property type="entry name" value="DHQS_C"/>
    <property type="match status" value="1"/>
</dbReference>
<evidence type="ECO:0000259" key="11">
    <source>
        <dbReference type="Pfam" id="PF24621"/>
    </source>
</evidence>
<keyword evidence="9" id="KW-0963">Cytoplasm</keyword>
<evidence type="ECO:0000256" key="2">
    <source>
        <dbReference type="ARBA" id="ARBA00001911"/>
    </source>
</evidence>
<sequence length="369" mass="37862">MSRAVQELVVELGPRRYPVLVGPGARHQLAALLPPGTSKVAVVTQAGIPVEVDPGVPLVRLEVPDGESAKTLGEVERLCRAFVAAGLSRADAVVAVGGGVVSDLAGFAAACYHRGIPYLTVATTLLAQVDAAIGGKTGVNLPEGKNLVGAFWQPVAVCCDTETLASLPAREWASGRGEMAKYAFLTGPDGRPPGAGAAAALAALPLEEQVARCVAVKAAVVADDEREGGRRMVLNYGHTLAHALEAVGLAGGSLDLRHGEAVAIGLVFAALLARRLGRIDEDRVAEHRAVVEGLGLPSLPPPGLDPEMLLAAMARDKKARGELTFVLDGPRGVEPVPGIPVDVVREVLAEMLGSTPSAPVPSAPRGGRG</sequence>
<dbReference type="Gene3D" id="3.40.50.1970">
    <property type="match status" value="1"/>
</dbReference>
<comment type="cofactor">
    <cofactor evidence="9">
        <name>Co(2+)</name>
        <dbReference type="ChEBI" id="CHEBI:48828"/>
    </cofactor>
    <cofactor evidence="9">
        <name>Zn(2+)</name>
        <dbReference type="ChEBI" id="CHEBI:29105"/>
    </cofactor>
    <text evidence="9">Binds 1 divalent metal cation per subunit. Can use either Co(2+) or Zn(2+).</text>
</comment>
<keyword evidence="7 9" id="KW-0057">Aromatic amino acid biosynthesis</keyword>
<keyword evidence="9" id="KW-0862">Zinc</keyword>
<feature type="binding site" evidence="9">
    <location>
        <position position="145"/>
    </location>
    <ligand>
        <name>NAD(+)</name>
        <dbReference type="ChEBI" id="CHEBI:57540"/>
    </ligand>
</feature>
<dbReference type="Proteomes" id="UP001589788">
    <property type="component" value="Unassembled WGS sequence"/>
</dbReference>
<dbReference type="HAMAP" id="MF_00110">
    <property type="entry name" value="DHQ_synthase"/>
    <property type="match status" value="1"/>
</dbReference>
<dbReference type="InterPro" id="IPR056179">
    <property type="entry name" value="DHQS_C"/>
</dbReference>
<evidence type="ECO:0000256" key="8">
    <source>
        <dbReference type="ARBA" id="ARBA00023239"/>
    </source>
</evidence>